<protein>
    <submittedName>
        <fullName evidence="1">Uncharacterized protein</fullName>
    </submittedName>
</protein>
<accession>A0A5C5V5E0</accession>
<proteinExistence type="predicted"/>
<keyword evidence="2" id="KW-1185">Reference proteome</keyword>
<dbReference type="AlphaFoldDB" id="A0A5C5V5E0"/>
<reference evidence="1 2" key="1">
    <citation type="submission" date="2019-02" db="EMBL/GenBank/DDBJ databases">
        <title>Deep-cultivation of Planctomycetes and their phenomic and genomic characterization uncovers novel biology.</title>
        <authorList>
            <person name="Wiegand S."/>
            <person name="Jogler M."/>
            <person name="Boedeker C."/>
            <person name="Pinto D."/>
            <person name="Vollmers J."/>
            <person name="Rivas-Marin E."/>
            <person name="Kohn T."/>
            <person name="Peeters S.H."/>
            <person name="Heuer A."/>
            <person name="Rast P."/>
            <person name="Oberbeckmann S."/>
            <person name="Bunk B."/>
            <person name="Jeske O."/>
            <person name="Meyerdierks A."/>
            <person name="Storesund J.E."/>
            <person name="Kallscheuer N."/>
            <person name="Luecker S."/>
            <person name="Lage O.M."/>
            <person name="Pohl T."/>
            <person name="Merkel B.J."/>
            <person name="Hornburger P."/>
            <person name="Mueller R.-W."/>
            <person name="Bruemmer F."/>
            <person name="Labrenz M."/>
            <person name="Spormann A.M."/>
            <person name="Op Den Camp H."/>
            <person name="Overmann J."/>
            <person name="Amann R."/>
            <person name="Jetten M.S.M."/>
            <person name="Mascher T."/>
            <person name="Medema M.H."/>
            <person name="Devos D.P."/>
            <person name="Kaster A.-K."/>
            <person name="Ovreas L."/>
            <person name="Rohde M."/>
            <person name="Galperin M.Y."/>
            <person name="Jogler C."/>
        </authorList>
    </citation>
    <scope>NUCLEOTIDE SEQUENCE [LARGE SCALE GENOMIC DNA]</scope>
    <source>
        <strain evidence="1 2">Enr8</strain>
    </source>
</reference>
<evidence type="ECO:0000313" key="2">
    <source>
        <dbReference type="Proteomes" id="UP000318878"/>
    </source>
</evidence>
<organism evidence="1 2">
    <name type="scientific">Blastopirellula retiformator</name>
    <dbReference type="NCBI Taxonomy" id="2527970"/>
    <lineage>
        <taxon>Bacteria</taxon>
        <taxon>Pseudomonadati</taxon>
        <taxon>Planctomycetota</taxon>
        <taxon>Planctomycetia</taxon>
        <taxon>Pirellulales</taxon>
        <taxon>Pirellulaceae</taxon>
        <taxon>Blastopirellula</taxon>
    </lineage>
</organism>
<gene>
    <name evidence="1" type="ORF">Enr8_29980</name>
</gene>
<name>A0A5C5V5E0_9BACT</name>
<dbReference type="EMBL" id="SJPF01000003">
    <property type="protein sequence ID" value="TWT33173.1"/>
    <property type="molecule type" value="Genomic_DNA"/>
</dbReference>
<sequence length="33" mass="3431">MLGIIVGIATFLLGLKGFTQSGLPLTREKTSPA</sequence>
<dbReference type="Proteomes" id="UP000318878">
    <property type="component" value="Unassembled WGS sequence"/>
</dbReference>
<evidence type="ECO:0000313" key="1">
    <source>
        <dbReference type="EMBL" id="TWT33173.1"/>
    </source>
</evidence>
<comment type="caution">
    <text evidence="1">The sequence shown here is derived from an EMBL/GenBank/DDBJ whole genome shotgun (WGS) entry which is preliminary data.</text>
</comment>